<keyword evidence="10" id="KW-1185">Reference proteome</keyword>
<feature type="transmembrane region" description="Helical" evidence="7">
    <location>
        <begin position="174"/>
        <end position="193"/>
    </location>
</feature>
<accession>A0A5C0B5J6</accession>
<feature type="domain" description="ABC transmembrane type-1" evidence="8">
    <location>
        <begin position="96"/>
        <end position="297"/>
    </location>
</feature>
<evidence type="ECO:0000313" key="10">
    <source>
        <dbReference type="Proteomes" id="UP000325161"/>
    </source>
</evidence>
<feature type="transmembrane region" description="Helical" evidence="7">
    <location>
        <begin position="272"/>
        <end position="293"/>
    </location>
</feature>
<dbReference type="SUPFAM" id="SSF161098">
    <property type="entry name" value="MetI-like"/>
    <property type="match status" value="1"/>
</dbReference>
<dbReference type="KEGG" id="pacr:FXN63_24065"/>
<evidence type="ECO:0000256" key="5">
    <source>
        <dbReference type="ARBA" id="ARBA00022989"/>
    </source>
</evidence>
<dbReference type="AlphaFoldDB" id="A0A5C0B5J6"/>
<dbReference type="PANTHER" id="PTHR43163:SF6">
    <property type="entry name" value="DIPEPTIDE TRANSPORT SYSTEM PERMEASE PROTEIN DPPB-RELATED"/>
    <property type="match status" value="1"/>
</dbReference>
<dbReference type="EMBL" id="CP043046">
    <property type="protein sequence ID" value="QEI08570.1"/>
    <property type="molecule type" value="Genomic_DNA"/>
</dbReference>
<evidence type="ECO:0000259" key="8">
    <source>
        <dbReference type="PROSITE" id="PS50928"/>
    </source>
</evidence>
<feature type="transmembrane region" description="Helical" evidence="7">
    <location>
        <begin position="102"/>
        <end position="123"/>
    </location>
</feature>
<reference evidence="9 10" key="1">
    <citation type="submission" date="2019-08" db="EMBL/GenBank/DDBJ databases">
        <title>Amphibian skin-associated Pigmentiphaga: genome sequence and occurrence across geography and hosts.</title>
        <authorList>
            <person name="Bletz M.C."/>
            <person name="Bunk B."/>
            <person name="Sproeer C."/>
            <person name="Biwer P."/>
            <person name="Reiter S."/>
            <person name="Rabemananjara F.C.E."/>
            <person name="Schulz S."/>
            <person name="Overmann J."/>
            <person name="Vences M."/>
        </authorList>
    </citation>
    <scope>NUCLEOTIDE SEQUENCE [LARGE SCALE GENOMIC DNA]</scope>
    <source>
        <strain evidence="9 10">Mada1488</strain>
    </source>
</reference>
<feature type="transmembrane region" description="Helical" evidence="7">
    <location>
        <begin position="135"/>
        <end position="162"/>
    </location>
</feature>
<evidence type="ECO:0000256" key="2">
    <source>
        <dbReference type="ARBA" id="ARBA00022448"/>
    </source>
</evidence>
<keyword evidence="5 7" id="KW-1133">Transmembrane helix</keyword>
<dbReference type="RefSeq" id="WP_148818041.1">
    <property type="nucleotide sequence ID" value="NZ_CP043046.1"/>
</dbReference>
<dbReference type="OrthoDB" id="9803623at2"/>
<dbReference type="PANTHER" id="PTHR43163">
    <property type="entry name" value="DIPEPTIDE TRANSPORT SYSTEM PERMEASE PROTEIN DPPB-RELATED"/>
    <property type="match status" value="1"/>
</dbReference>
<dbReference type="InterPro" id="IPR000515">
    <property type="entry name" value="MetI-like"/>
</dbReference>
<keyword evidence="6 7" id="KW-0472">Membrane</keyword>
<proteinExistence type="inferred from homology"/>
<feature type="transmembrane region" description="Helical" evidence="7">
    <location>
        <begin position="9"/>
        <end position="30"/>
    </location>
</feature>
<evidence type="ECO:0000256" key="1">
    <source>
        <dbReference type="ARBA" id="ARBA00004651"/>
    </source>
</evidence>
<dbReference type="Pfam" id="PF00528">
    <property type="entry name" value="BPD_transp_1"/>
    <property type="match status" value="1"/>
</dbReference>
<evidence type="ECO:0000256" key="3">
    <source>
        <dbReference type="ARBA" id="ARBA00022475"/>
    </source>
</evidence>
<evidence type="ECO:0000313" key="9">
    <source>
        <dbReference type="EMBL" id="QEI08570.1"/>
    </source>
</evidence>
<sequence length="307" mass="33075">MLNYVIRRLLLFVPMLVGISIAVFLVMHAIPGDIARMAAGPDAAESDIEQIRQNHGLDKPLHQQYFLYLKRLVTEGDLGESFQTYAPVTEGIARTLPATLELATAGMLLAVIVGVPLGIVAALRPRGMLDSALTALAVVGISAPGFFLGLLLMLLFASTLGWLPPTGRGSWQQLVMPAVTLGLPYIATFSRLARSSMLDVLGEDYIRTAYAKGVAKPRVVLRHALANASIPLVTTFGTDFGRLLGGAVIVETVFAWPGMGRYMIDAIMVRDIYVVQGTILVFAALVVLINLLVDLAYGLLDPRITYA</sequence>
<dbReference type="InterPro" id="IPR045621">
    <property type="entry name" value="BPD_transp_1_N"/>
</dbReference>
<keyword evidence="2 7" id="KW-0813">Transport</keyword>
<name>A0A5C0B5J6_9BURK</name>
<dbReference type="GO" id="GO:0005886">
    <property type="term" value="C:plasma membrane"/>
    <property type="evidence" value="ECO:0007669"/>
    <property type="project" value="UniProtKB-SubCell"/>
</dbReference>
<dbReference type="Proteomes" id="UP000325161">
    <property type="component" value="Chromosome"/>
</dbReference>
<dbReference type="Gene3D" id="1.10.3720.10">
    <property type="entry name" value="MetI-like"/>
    <property type="match status" value="1"/>
</dbReference>
<organism evidence="9 10">
    <name type="scientific">Pigmentiphaga aceris</name>
    <dbReference type="NCBI Taxonomy" id="1940612"/>
    <lineage>
        <taxon>Bacteria</taxon>
        <taxon>Pseudomonadati</taxon>
        <taxon>Pseudomonadota</taxon>
        <taxon>Betaproteobacteria</taxon>
        <taxon>Burkholderiales</taxon>
        <taxon>Alcaligenaceae</taxon>
        <taxon>Pigmentiphaga</taxon>
    </lineage>
</organism>
<comment type="similarity">
    <text evidence="7">Belongs to the binding-protein-dependent transport system permease family.</text>
</comment>
<dbReference type="GO" id="GO:0055085">
    <property type="term" value="P:transmembrane transport"/>
    <property type="evidence" value="ECO:0007669"/>
    <property type="project" value="InterPro"/>
</dbReference>
<comment type="subcellular location">
    <subcellularLocation>
        <location evidence="1 7">Cell membrane</location>
        <topology evidence="1 7">Multi-pass membrane protein</topology>
    </subcellularLocation>
</comment>
<dbReference type="InterPro" id="IPR035906">
    <property type="entry name" value="MetI-like_sf"/>
</dbReference>
<evidence type="ECO:0000256" key="7">
    <source>
        <dbReference type="RuleBase" id="RU363032"/>
    </source>
</evidence>
<dbReference type="Pfam" id="PF19300">
    <property type="entry name" value="BPD_transp_1_N"/>
    <property type="match status" value="1"/>
</dbReference>
<evidence type="ECO:0000256" key="6">
    <source>
        <dbReference type="ARBA" id="ARBA00023136"/>
    </source>
</evidence>
<keyword evidence="3" id="KW-1003">Cell membrane</keyword>
<evidence type="ECO:0000256" key="4">
    <source>
        <dbReference type="ARBA" id="ARBA00022692"/>
    </source>
</evidence>
<gene>
    <name evidence="9" type="ORF">FXN63_24065</name>
</gene>
<keyword evidence="4 7" id="KW-0812">Transmembrane</keyword>
<protein>
    <submittedName>
        <fullName evidence="9">ABC transporter permease</fullName>
    </submittedName>
</protein>
<dbReference type="CDD" id="cd06261">
    <property type="entry name" value="TM_PBP2"/>
    <property type="match status" value="1"/>
</dbReference>
<dbReference type="PROSITE" id="PS50928">
    <property type="entry name" value="ABC_TM1"/>
    <property type="match status" value="1"/>
</dbReference>